<proteinExistence type="predicted"/>
<dbReference type="PANTHER" id="PTHR42934:SF2">
    <property type="entry name" value="GLYCOLATE OXIDASE SUBUNIT GLCD"/>
    <property type="match status" value="1"/>
</dbReference>
<keyword evidence="4" id="KW-0560">Oxidoreductase</keyword>
<feature type="domain" description="FAD-binding PCMH-type" evidence="5">
    <location>
        <begin position="42"/>
        <end position="222"/>
    </location>
</feature>
<name>A0A7K1FEE1_9ACTN</name>
<dbReference type="InterPro" id="IPR016166">
    <property type="entry name" value="FAD-bd_PCMH"/>
</dbReference>
<comment type="caution">
    <text evidence="6">The sequence shown here is derived from an EMBL/GenBank/DDBJ whole genome shotgun (WGS) entry which is preliminary data.</text>
</comment>
<dbReference type="InterPro" id="IPR016164">
    <property type="entry name" value="FAD-linked_Oxase-like_C"/>
</dbReference>
<evidence type="ECO:0000256" key="2">
    <source>
        <dbReference type="ARBA" id="ARBA00022630"/>
    </source>
</evidence>
<keyword evidence="2" id="KW-0285">Flavoprotein</keyword>
<sequence>MGRGGGAVSSVLEELLAVLPSQVVSADDDVRAANAADVTGHLPGGPPAVVVFPETVEQVQTTLRVAHRLRVPVAVRGRGTGLAGGAAAPDAGIVLSTVRLNRIVSIDAVDQLAVVEPGVVTADLDRAAAEHGLRYAPDPASSEWSSIGGNIATNAGGLHCVKYGVTRESVLELEVVLADGSLLRTGHRTVKGVTGLDLVGLFVGSEGTLGVVVGAVVKLQPVPVATETLIAWADSTATAAAAVAAIMSSGGRPSVLELLDQATLQNIDGHSGTALAGQGDSLLLVQTDGWAADREADALLAVLAAAGADARKLSADEAETYVELRRSGRGPRPDLWTIGEDVAVPRSRLVEMIRTIEAIGQRHGLLVASVAHAGDGNLHPALSVAKRPGETAPPEVLRIAADELVRAALAVGGTISGEHGIGALKREWLADELGEPQLDLQRRIKAVFDPLGILSPDSFLAVTEERQLVP</sequence>
<dbReference type="GO" id="GO:0016491">
    <property type="term" value="F:oxidoreductase activity"/>
    <property type="evidence" value="ECO:0007669"/>
    <property type="project" value="UniProtKB-KW"/>
</dbReference>
<dbReference type="PROSITE" id="PS51387">
    <property type="entry name" value="FAD_PCMH"/>
    <property type="match status" value="1"/>
</dbReference>
<evidence type="ECO:0000256" key="3">
    <source>
        <dbReference type="ARBA" id="ARBA00022827"/>
    </source>
</evidence>
<dbReference type="Gene3D" id="3.30.465.10">
    <property type="match status" value="1"/>
</dbReference>
<evidence type="ECO:0000313" key="7">
    <source>
        <dbReference type="Proteomes" id="UP000460221"/>
    </source>
</evidence>
<dbReference type="EMBL" id="WLYK01000001">
    <property type="protein sequence ID" value="MTD12446.1"/>
    <property type="molecule type" value="Genomic_DNA"/>
</dbReference>
<dbReference type="SUPFAM" id="SSF55103">
    <property type="entry name" value="FAD-linked oxidases, C-terminal domain"/>
    <property type="match status" value="1"/>
</dbReference>
<evidence type="ECO:0000313" key="6">
    <source>
        <dbReference type="EMBL" id="MTD12446.1"/>
    </source>
</evidence>
<dbReference type="AlphaFoldDB" id="A0A7K1FEE1"/>
<dbReference type="Gene3D" id="3.30.70.2740">
    <property type="match status" value="1"/>
</dbReference>
<dbReference type="Proteomes" id="UP000460221">
    <property type="component" value="Unassembled WGS sequence"/>
</dbReference>
<organism evidence="6 7">
    <name type="scientific">Nakamurella alba</name>
    <dbReference type="NCBI Taxonomy" id="2665158"/>
    <lineage>
        <taxon>Bacteria</taxon>
        <taxon>Bacillati</taxon>
        <taxon>Actinomycetota</taxon>
        <taxon>Actinomycetes</taxon>
        <taxon>Nakamurellales</taxon>
        <taxon>Nakamurellaceae</taxon>
        <taxon>Nakamurella</taxon>
    </lineage>
</organism>
<dbReference type="Gene3D" id="1.10.45.10">
    <property type="entry name" value="Vanillyl-alcohol Oxidase, Chain A, domain 4"/>
    <property type="match status" value="1"/>
</dbReference>
<dbReference type="InterPro" id="IPR036318">
    <property type="entry name" value="FAD-bd_PCMH-like_sf"/>
</dbReference>
<dbReference type="GO" id="GO:0071949">
    <property type="term" value="F:FAD binding"/>
    <property type="evidence" value="ECO:0007669"/>
    <property type="project" value="InterPro"/>
</dbReference>
<dbReference type="InterPro" id="IPR016169">
    <property type="entry name" value="FAD-bd_PCMH_sub2"/>
</dbReference>
<comment type="cofactor">
    <cofactor evidence="1">
        <name>FAD</name>
        <dbReference type="ChEBI" id="CHEBI:57692"/>
    </cofactor>
</comment>
<keyword evidence="3" id="KW-0274">FAD</keyword>
<dbReference type="PANTHER" id="PTHR42934">
    <property type="entry name" value="GLYCOLATE OXIDASE SUBUNIT GLCD"/>
    <property type="match status" value="1"/>
</dbReference>
<dbReference type="SUPFAM" id="SSF56176">
    <property type="entry name" value="FAD-binding/transporter-associated domain-like"/>
    <property type="match status" value="1"/>
</dbReference>
<accession>A0A7K1FEE1</accession>
<dbReference type="InterPro" id="IPR051914">
    <property type="entry name" value="FAD-linked_OxidoTrans_Type4"/>
</dbReference>
<evidence type="ECO:0000259" key="5">
    <source>
        <dbReference type="PROSITE" id="PS51387"/>
    </source>
</evidence>
<dbReference type="InterPro" id="IPR006094">
    <property type="entry name" value="Oxid_FAD_bind_N"/>
</dbReference>
<dbReference type="InterPro" id="IPR016171">
    <property type="entry name" value="Vanillyl_alc_oxidase_C-sub2"/>
</dbReference>
<dbReference type="InterPro" id="IPR004113">
    <property type="entry name" value="FAD-bd_oxidored_4_C"/>
</dbReference>
<keyword evidence="7" id="KW-1185">Reference proteome</keyword>
<dbReference type="Pfam" id="PF01565">
    <property type="entry name" value="FAD_binding_4"/>
    <property type="match status" value="1"/>
</dbReference>
<reference evidence="6 7" key="1">
    <citation type="submission" date="2019-11" db="EMBL/GenBank/DDBJ databases">
        <authorList>
            <person name="Jiang L.-Q."/>
        </authorList>
    </citation>
    <scope>NUCLEOTIDE SEQUENCE [LARGE SCALE GENOMIC DNA]</scope>
    <source>
        <strain evidence="6 7">YIM 132087</strain>
    </source>
</reference>
<gene>
    <name evidence="6" type="ORF">GIS00_00625</name>
</gene>
<evidence type="ECO:0000256" key="4">
    <source>
        <dbReference type="ARBA" id="ARBA00023002"/>
    </source>
</evidence>
<evidence type="ECO:0000256" key="1">
    <source>
        <dbReference type="ARBA" id="ARBA00001974"/>
    </source>
</evidence>
<protein>
    <submittedName>
        <fullName evidence="6">FAD-binding protein</fullName>
    </submittedName>
</protein>
<dbReference type="Pfam" id="PF02913">
    <property type="entry name" value="FAD-oxidase_C"/>
    <property type="match status" value="1"/>
</dbReference>